<dbReference type="EnsemblMetazoa" id="AALFPA23_015210.R22067">
    <property type="protein sequence ID" value="AALFPA23_015210.P22067"/>
    <property type="gene ID" value="AALFPA23_015210"/>
</dbReference>
<accession>A0ABM1Z593</accession>
<reference evidence="7" key="2">
    <citation type="submission" date="2025-05" db="UniProtKB">
        <authorList>
            <consortium name="EnsemblMetazoa"/>
        </authorList>
    </citation>
    <scope>IDENTIFICATION</scope>
    <source>
        <strain evidence="7">Foshan</strain>
    </source>
</reference>
<proteinExistence type="inferred from homology"/>
<evidence type="ECO:0000256" key="2">
    <source>
        <dbReference type="ARBA" id="ARBA00006840"/>
    </source>
</evidence>
<evidence type="ECO:0000256" key="1">
    <source>
        <dbReference type="ARBA" id="ARBA00004141"/>
    </source>
</evidence>
<evidence type="ECO:0000256" key="5">
    <source>
        <dbReference type="ARBA" id="ARBA00023136"/>
    </source>
</evidence>
<keyword evidence="4 6" id="KW-1133">Transmembrane helix</keyword>
<reference evidence="8" key="1">
    <citation type="journal article" date="2015" name="Proc. Natl. Acad. Sci. U.S.A.">
        <title>Genome sequence of the Asian Tiger mosquito, Aedes albopictus, reveals insights into its biology, genetics, and evolution.</title>
        <authorList>
            <person name="Chen X.G."/>
            <person name="Jiang X."/>
            <person name="Gu J."/>
            <person name="Xu M."/>
            <person name="Wu Y."/>
            <person name="Deng Y."/>
            <person name="Zhang C."/>
            <person name="Bonizzoni M."/>
            <person name="Dermauw W."/>
            <person name="Vontas J."/>
            <person name="Armbruster P."/>
            <person name="Huang X."/>
            <person name="Yang Y."/>
            <person name="Zhang H."/>
            <person name="He W."/>
            <person name="Peng H."/>
            <person name="Liu Y."/>
            <person name="Wu K."/>
            <person name="Chen J."/>
            <person name="Lirakis M."/>
            <person name="Topalis P."/>
            <person name="Van Leeuwen T."/>
            <person name="Hall A.B."/>
            <person name="Jiang X."/>
            <person name="Thorpe C."/>
            <person name="Mueller R.L."/>
            <person name="Sun C."/>
            <person name="Waterhouse R.M."/>
            <person name="Yan G."/>
            <person name="Tu Z.J."/>
            <person name="Fang X."/>
            <person name="James A.A."/>
        </authorList>
    </citation>
    <scope>NUCLEOTIDE SEQUENCE [LARGE SCALE GENOMIC DNA]</scope>
    <source>
        <strain evidence="8">Foshan</strain>
    </source>
</reference>
<comment type="similarity">
    <text evidence="2 6">Belongs to the tetraspanin (TM4SF) family.</text>
</comment>
<dbReference type="GeneID" id="109426159"/>
<dbReference type="Proteomes" id="UP000069940">
    <property type="component" value="Unassembled WGS sequence"/>
</dbReference>
<evidence type="ECO:0000313" key="7">
    <source>
        <dbReference type="EnsemblMetazoa" id="AALFPA23_015210.P22067"/>
    </source>
</evidence>
<evidence type="ECO:0000256" key="6">
    <source>
        <dbReference type="RuleBase" id="RU361218"/>
    </source>
</evidence>
<dbReference type="InterPro" id="IPR018499">
    <property type="entry name" value="Tetraspanin/Peripherin"/>
</dbReference>
<protein>
    <recommendedName>
        <fullName evidence="6">Tetraspanin</fullName>
    </recommendedName>
</protein>
<evidence type="ECO:0000256" key="4">
    <source>
        <dbReference type="ARBA" id="ARBA00022989"/>
    </source>
</evidence>
<sequence length="227" mass="24687">MPNMSTVKTSLIVLNVIAVLSGLGLAIVGLIMMIKFSDILAVTGRDTVLANTMKLTVVLGWAIAATGFYGIHGVVRGSYSLIVLYVFLLVVLIAFQLAMAAFLFHSSDRNPYREVERLEIAFDQAFLRSTVSSERIDRFQATYGCCGKRSFRDWQIDGGRIPKSCCVEGSSDASCRSFAEGCTQILEKYIHHVTKGLGIGLLLLAAINFVALMSASCFANGIKNQLT</sequence>
<evidence type="ECO:0000256" key="3">
    <source>
        <dbReference type="ARBA" id="ARBA00022692"/>
    </source>
</evidence>
<dbReference type="SUPFAM" id="SSF48652">
    <property type="entry name" value="Tetraspanin"/>
    <property type="match status" value="1"/>
</dbReference>
<dbReference type="PANTHER" id="PTHR19282:SF544">
    <property type="entry name" value="TETRASPANIN"/>
    <property type="match status" value="1"/>
</dbReference>
<feature type="transmembrane region" description="Helical" evidence="6">
    <location>
        <begin position="55"/>
        <end position="75"/>
    </location>
</feature>
<dbReference type="CDD" id="cd03127">
    <property type="entry name" value="tetraspanin_LEL"/>
    <property type="match status" value="1"/>
</dbReference>
<dbReference type="Pfam" id="PF00335">
    <property type="entry name" value="Tetraspanin"/>
    <property type="match status" value="1"/>
</dbReference>
<dbReference type="InterPro" id="IPR000301">
    <property type="entry name" value="Tetraspanin_animals"/>
</dbReference>
<dbReference type="RefSeq" id="XP_019557138.3">
    <property type="nucleotide sequence ID" value="XM_019701593.3"/>
</dbReference>
<keyword evidence="5 6" id="KW-0472">Membrane</keyword>
<name>A0ABM1Z593_AEDAL</name>
<organism evidence="7 8">
    <name type="scientific">Aedes albopictus</name>
    <name type="common">Asian tiger mosquito</name>
    <name type="synonym">Stegomyia albopicta</name>
    <dbReference type="NCBI Taxonomy" id="7160"/>
    <lineage>
        <taxon>Eukaryota</taxon>
        <taxon>Metazoa</taxon>
        <taxon>Ecdysozoa</taxon>
        <taxon>Arthropoda</taxon>
        <taxon>Hexapoda</taxon>
        <taxon>Insecta</taxon>
        <taxon>Pterygota</taxon>
        <taxon>Neoptera</taxon>
        <taxon>Endopterygota</taxon>
        <taxon>Diptera</taxon>
        <taxon>Nematocera</taxon>
        <taxon>Culicoidea</taxon>
        <taxon>Culicidae</taxon>
        <taxon>Culicinae</taxon>
        <taxon>Aedini</taxon>
        <taxon>Aedes</taxon>
        <taxon>Stegomyia</taxon>
    </lineage>
</organism>
<keyword evidence="3 6" id="KW-0812">Transmembrane</keyword>
<feature type="transmembrane region" description="Helical" evidence="6">
    <location>
        <begin position="12"/>
        <end position="34"/>
    </location>
</feature>
<dbReference type="PANTHER" id="PTHR19282">
    <property type="entry name" value="TETRASPANIN"/>
    <property type="match status" value="1"/>
</dbReference>
<evidence type="ECO:0000313" key="8">
    <source>
        <dbReference type="Proteomes" id="UP000069940"/>
    </source>
</evidence>
<dbReference type="InterPro" id="IPR008952">
    <property type="entry name" value="Tetraspanin_EC2_sf"/>
</dbReference>
<feature type="transmembrane region" description="Helical" evidence="6">
    <location>
        <begin position="81"/>
        <end position="104"/>
    </location>
</feature>
<dbReference type="PIRSF" id="PIRSF002419">
    <property type="entry name" value="Tetraspanin"/>
    <property type="match status" value="1"/>
</dbReference>
<feature type="transmembrane region" description="Helical" evidence="6">
    <location>
        <begin position="197"/>
        <end position="222"/>
    </location>
</feature>
<dbReference type="Gene3D" id="1.10.1450.10">
    <property type="entry name" value="Tetraspanin"/>
    <property type="match status" value="1"/>
</dbReference>
<keyword evidence="8" id="KW-1185">Reference proteome</keyword>
<comment type="subcellular location">
    <subcellularLocation>
        <location evidence="1 6">Membrane</location>
        <topology evidence="1 6">Multi-pass membrane protein</topology>
    </subcellularLocation>
</comment>
<dbReference type="PRINTS" id="PR00259">
    <property type="entry name" value="TMFOUR"/>
</dbReference>